<evidence type="ECO:0008006" key="4">
    <source>
        <dbReference type="Google" id="ProtNLM"/>
    </source>
</evidence>
<evidence type="ECO:0000313" key="3">
    <source>
        <dbReference type="Proteomes" id="UP001596303"/>
    </source>
</evidence>
<dbReference type="EMBL" id="JBHSSW010000004">
    <property type="protein sequence ID" value="MFC6197176.1"/>
    <property type="molecule type" value="Genomic_DNA"/>
</dbReference>
<keyword evidence="3" id="KW-1185">Reference proteome</keyword>
<keyword evidence="1" id="KW-0732">Signal</keyword>
<proteinExistence type="predicted"/>
<reference evidence="3" key="1">
    <citation type="journal article" date="2019" name="Int. J. Syst. Evol. Microbiol.">
        <title>The Global Catalogue of Microorganisms (GCM) 10K type strain sequencing project: providing services to taxonomists for standard genome sequencing and annotation.</title>
        <authorList>
            <consortium name="The Broad Institute Genomics Platform"/>
            <consortium name="The Broad Institute Genome Sequencing Center for Infectious Disease"/>
            <person name="Wu L."/>
            <person name="Ma J."/>
        </authorList>
    </citation>
    <scope>NUCLEOTIDE SEQUENCE [LARGE SCALE GENOMIC DNA]</scope>
    <source>
        <strain evidence="3">CGMCC-1.15741</strain>
    </source>
</reference>
<accession>A0ABW1S676</accession>
<evidence type="ECO:0000313" key="2">
    <source>
        <dbReference type="EMBL" id="MFC6197176.1"/>
    </source>
</evidence>
<feature type="chain" id="PRO_5045967904" description="Secreted protein" evidence="1">
    <location>
        <begin position="24"/>
        <end position="126"/>
    </location>
</feature>
<sequence>MMRTFRTLGLAALLMGSGLSATAAHNDSVDSRGCWDGLDNWGGDCMSVSESYWRDTTFYVKYKNSCSYRIYARFCNEKSDGGEDCGADGIRPGAIKTWYTYNANGRYNYNWIGSDNPGQDWNCSNW</sequence>
<comment type="caution">
    <text evidence="2">The sequence shown here is derived from an EMBL/GenBank/DDBJ whole genome shotgun (WGS) entry which is preliminary data.</text>
</comment>
<gene>
    <name evidence="2" type="ORF">ACFQDM_03760</name>
</gene>
<dbReference type="RefSeq" id="WP_377375679.1">
    <property type="nucleotide sequence ID" value="NZ_JBHSSW010000004.1"/>
</dbReference>
<organism evidence="2 3">
    <name type="scientific">Ponticaulis profundi</name>
    <dbReference type="NCBI Taxonomy" id="2665222"/>
    <lineage>
        <taxon>Bacteria</taxon>
        <taxon>Pseudomonadati</taxon>
        <taxon>Pseudomonadota</taxon>
        <taxon>Alphaproteobacteria</taxon>
        <taxon>Hyphomonadales</taxon>
        <taxon>Hyphomonadaceae</taxon>
        <taxon>Ponticaulis</taxon>
    </lineage>
</organism>
<protein>
    <recommendedName>
        <fullName evidence="4">Secreted protein</fullName>
    </recommendedName>
</protein>
<name>A0ABW1S676_9PROT</name>
<feature type="signal peptide" evidence="1">
    <location>
        <begin position="1"/>
        <end position="23"/>
    </location>
</feature>
<evidence type="ECO:0000256" key="1">
    <source>
        <dbReference type="SAM" id="SignalP"/>
    </source>
</evidence>
<dbReference type="Proteomes" id="UP001596303">
    <property type="component" value="Unassembled WGS sequence"/>
</dbReference>